<dbReference type="UniPathway" id="UPA00079"/>
<dbReference type="PANTHER" id="PTHR37690:SF1">
    <property type="entry name" value="CHORISMATE DEHYDRATASE"/>
    <property type="match status" value="1"/>
</dbReference>
<dbReference type="PANTHER" id="PTHR37690">
    <property type="entry name" value="CHORISMATE DEHYDRATASE"/>
    <property type="match status" value="1"/>
</dbReference>
<accession>A0A379MP31</accession>
<keyword evidence="3" id="KW-0456">Lyase</keyword>
<dbReference type="Pfam" id="PF02621">
    <property type="entry name" value="VitK2_biosynth"/>
    <property type="match status" value="1"/>
</dbReference>
<dbReference type="InterPro" id="IPR030868">
    <property type="entry name" value="MqnA"/>
</dbReference>
<evidence type="ECO:0000313" key="5">
    <source>
        <dbReference type="Proteomes" id="UP000255233"/>
    </source>
</evidence>
<evidence type="ECO:0000256" key="3">
    <source>
        <dbReference type="ARBA" id="ARBA00023239"/>
    </source>
</evidence>
<evidence type="ECO:0000313" key="4">
    <source>
        <dbReference type="EMBL" id="SUE33216.1"/>
    </source>
</evidence>
<dbReference type="CDD" id="cd13634">
    <property type="entry name" value="PBP2_Sco4506"/>
    <property type="match status" value="1"/>
</dbReference>
<reference evidence="4 5" key="1">
    <citation type="submission" date="2018-06" db="EMBL/GenBank/DDBJ databases">
        <authorList>
            <consortium name="Pathogen Informatics"/>
            <person name="Doyle S."/>
        </authorList>
    </citation>
    <scope>NUCLEOTIDE SEQUENCE [LARGE SCALE GENOMIC DNA]</scope>
    <source>
        <strain evidence="4 5">NCTC11190</strain>
    </source>
</reference>
<sequence length="295" mass="31968">MTIPVRITAVSYLNTLPFIYGIEQRVAVSSSASRRAAVPEAGRLLAGGDIALSLEVPSLCAASAIAGDTDIALVPAAAVPLIPGFSFSSVPALSPDGFTPQVITDFCIGAEGPVETVVLLSDTPLCDVRRVYLDSHSRTSVQLVRVLAREHWRIGPQWVDFADCGSAAAAGRGLEYGEAMVAIGDKVFALKAAHRYAYCFDLAEEWAALTGGLPFVFAAWVACTRAGLEYAPRLNEALAYGVEHVAESITETVNRSRDFDFDEAYRYLTRSIKFSLDDRKRRAMRLFWEKIISPG</sequence>
<dbReference type="SUPFAM" id="SSF53850">
    <property type="entry name" value="Periplasmic binding protein-like II"/>
    <property type="match status" value="1"/>
</dbReference>
<dbReference type="GO" id="GO:0009234">
    <property type="term" value="P:menaquinone biosynthetic process"/>
    <property type="evidence" value="ECO:0007669"/>
    <property type="project" value="UniProtKB-UniPathway"/>
</dbReference>
<dbReference type="Gene3D" id="3.40.190.10">
    <property type="entry name" value="Periplasmic binding protein-like II"/>
    <property type="match status" value="2"/>
</dbReference>
<dbReference type="GO" id="GO:0016829">
    <property type="term" value="F:lyase activity"/>
    <property type="evidence" value="ECO:0007669"/>
    <property type="project" value="UniProtKB-KW"/>
</dbReference>
<dbReference type="AlphaFoldDB" id="A0A379MP31"/>
<dbReference type="STRING" id="880526.GCA_000427365_01026"/>
<dbReference type="EMBL" id="UGVL01000001">
    <property type="protein sequence ID" value="SUE33216.1"/>
    <property type="molecule type" value="Genomic_DNA"/>
</dbReference>
<keyword evidence="5" id="KW-1185">Reference proteome</keyword>
<gene>
    <name evidence="4" type="ORF">NCTC11190_00418</name>
</gene>
<protein>
    <submittedName>
        <fullName evidence="4">Periplasminc binding protein (DUF178)</fullName>
    </submittedName>
</protein>
<evidence type="ECO:0000256" key="1">
    <source>
        <dbReference type="ARBA" id="ARBA00004863"/>
    </source>
</evidence>
<dbReference type="InterPro" id="IPR003773">
    <property type="entry name" value="Menaquinone_biosynth"/>
</dbReference>
<organism evidence="4 5">
    <name type="scientific">Rikenella microfusus</name>
    <dbReference type="NCBI Taxonomy" id="28139"/>
    <lineage>
        <taxon>Bacteria</taxon>
        <taxon>Pseudomonadati</taxon>
        <taxon>Bacteroidota</taxon>
        <taxon>Bacteroidia</taxon>
        <taxon>Bacteroidales</taxon>
        <taxon>Rikenellaceae</taxon>
        <taxon>Rikenella</taxon>
    </lineage>
</organism>
<keyword evidence="2" id="KW-0474">Menaquinone biosynthesis</keyword>
<evidence type="ECO:0000256" key="2">
    <source>
        <dbReference type="ARBA" id="ARBA00022428"/>
    </source>
</evidence>
<dbReference type="OrthoDB" id="9810112at2"/>
<dbReference type="Proteomes" id="UP000255233">
    <property type="component" value="Unassembled WGS sequence"/>
</dbReference>
<comment type="pathway">
    <text evidence="1">Quinol/quinone metabolism; menaquinone biosynthesis.</text>
</comment>
<name>A0A379MP31_9BACT</name>
<proteinExistence type="predicted"/>